<keyword evidence="3" id="KW-0408">Iron</keyword>
<accession>A0A7G9YR60</accession>
<dbReference type="GO" id="GO:0051536">
    <property type="term" value="F:iron-sulfur cluster binding"/>
    <property type="evidence" value="ECO:0007669"/>
    <property type="project" value="UniProtKB-KW"/>
</dbReference>
<dbReference type="GO" id="GO:0016491">
    <property type="term" value="F:oxidoreductase activity"/>
    <property type="evidence" value="ECO:0007669"/>
    <property type="project" value="UniProtKB-KW"/>
</dbReference>
<keyword evidence="1" id="KW-0479">Metal-binding</keyword>
<evidence type="ECO:0000313" key="6">
    <source>
        <dbReference type="EMBL" id="QNO50494.1"/>
    </source>
</evidence>
<dbReference type="EC" id="1.12.99.-" evidence="6"/>
<organism evidence="6">
    <name type="scientific">Candidatus Methanogaster sp. ANME-2c ERB4</name>
    <dbReference type="NCBI Taxonomy" id="2759911"/>
    <lineage>
        <taxon>Archaea</taxon>
        <taxon>Methanobacteriati</taxon>
        <taxon>Methanobacteriota</taxon>
        <taxon>Stenosarchaea group</taxon>
        <taxon>Methanomicrobia</taxon>
        <taxon>Methanosarcinales</taxon>
        <taxon>ANME-2 cluster</taxon>
        <taxon>Candidatus Methanogasteraceae</taxon>
        <taxon>Candidatus Methanogaster</taxon>
    </lineage>
</organism>
<keyword evidence="4" id="KW-0411">Iron-sulfur</keyword>
<dbReference type="Pfam" id="PF02662">
    <property type="entry name" value="FlpD"/>
    <property type="match status" value="1"/>
</dbReference>
<evidence type="ECO:0000259" key="5">
    <source>
        <dbReference type="Pfam" id="PF02662"/>
    </source>
</evidence>
<dbReference type="EMBL" id="MT631437">
    <property type="protein sequence ID" value="QNO50494.1"/>
    <property type="molecule type" value="Genomic_DNA"/>
</dbReference>
<evidence type="ECO:0000256" key="1">
    <source>
        <dbReference type="ARBA" id="ARBA00022723"/>
    </source>
</evidence>
<proteinExistence type="predicted"/>
<dbReference type="GO" id="GO:0046872">
    <property type="term" value="F:metal ion binding"/>
    <property type="evidence" value="ECO:0007669"/>
    <property type="project" value="UniProtKB-KW"/>
</dbReference>
<sequence length="138" mass="15271">MSEFEPKIVMFCCNWCSYAGADLAGVGRLQYPTNTRVIRVMCSSRIQPTFILQALKDGADGVLVTGCHIGDCHYIDGNVYTEERMGNVVEAMKLLGLEGRVHLEWVSASEGPKFRETVTEFVEQIRALGPSPLRDAAE</sequence>
<evidence type="ECO:0000256" key="2">
    <source>
        <dbReference type="ARBA" id="ARBA00023002"/>
    </source>
</evidence>
<gene>
    <name evidence="6" type="primary">mvhD</name>
    <name evidence="6" type="ORF">EGLMOMJH_00033</name>
</gene>
<protein>
    <submittedName>
        <fullName evidence="6">F420-non-reducing hydrogenase iron-sulfur subunit D</fullName>
        <ecNumber evidence="6">1.12.99.-</ecNumber>
    </submittedName>
</protein>
<reference evidence="6" key="1">
    <citation type="submission" date="2020-06" db="EMBL/GenBank/DDBJ databases">
        <title>Unique genomic features of the anaerobic methanotrophic archaea.</title>
        <authorList>
            <person name="Chadwick G.L."/>
            <person name="Skennerton C.T."/>
            <person name="Laso-Perez R."/>
            <person name="Leu A.O."/>
            <person name="Speth D.R."/>
            <person name="Yu H."/>
            <person name="Morgan-Lang C."/>
            <person name="Hatzenpichler R."/>
            <person name="Goudeau D."/>
            <person name="Malmstrom R."/>
            <person name="Brazelton W.J."/>
            <person name="Woyke T."/>
            <person name="Hallam S.J."/>
            <person name="Tyson G.W."/>
            <person name="Wegener G."/>
            <person name="Boetius A."/>
            <person name="Orphan V."/>
        </authorList>
    </citation>
    <scope>NUCLEOTIDE SEQUENCE</scope>
</reference>
<feature type="domain" description="F420-non-reducing hydrogenase iron-sulfur subunit D" evidence="5">
    <location>
        <begin position="8"/>
        <end position="129"/>
    </location>
</feature>
<keyword evidence="2 6" id="KW-0560">Oxidoreductase</keyword>
<dbReference type="AlphaFoldDB" id="A0A7G9YR60"/>
<dbReference type="InterPro" id="IPR003813">
    <property type="entry name" value="MvhD/FlpD"/>
</dbReference>
<evidence type="ECO:0000256" key="3">
    <source>
        <dbReference type="ARBA" id="ARBA00023004"/>
    </source>
</evidence>
<name>A0A7G9YR60_9EURY</name>
<evidence type="ECO:0000256" key="4">
    <source>
        <dbReference type="ARBA" id="ARBA00023014"/>
    </source>
</evidence>